<accession>A0AAD6RZ83</accession>
<feature type="compositionally biased region" description="Polar residues" evidence="1">
    <location>
        <begin position="42"/>
        <end position="60"/>
    </location>
</feature>
<feature type="region of interest" description="Disordered" evidence="1">
    <location>
        <begin position="1"/>
        <end position="60"/>
    </location>
</feature>
<sequence length="241" mass="26676">MLTAVAEFEIREQRPSDRDEPVASFSGNGGHRNQSRRYRDGSNASSGPRPQLQQPSLEQTPTPDEFEISSMLYLYPRSILSSIQLTLQWSRLFKLTKAAYRPLWVLRKLQPTELGFKYLHISDIDLSFIFKFNRTPIQLQPALQWLGFNYYCMSIATSIQLPSQSLKIQVPGRNFVALESNPFPGSFKYSVRVLQALQVLEASGAAWGAAWGVNGAAVRAAGGVTVNVVGRQSGGGGNLPV</sequence>
<dbReference type="EMBL" id="JARJCM010000439">
    <property type="protein sequence ID" value="KAJ7017065.1"/>
    <property type="molecule type" value="Genomic_DNA"/>
</dbReference>
<evidence type="ECO:0000256" key="1">
    <source>
        <dbReference type="SAM" id="MobiDB-lite"/>
    </source>
</evidence>
<organism evidence="3 4">
    <name type="scientific">Mycena alexandri</name>
    <dbReference type="NCBI Taxonomy" id="1745969"/>
    <lineage>
        <taxon>Eukaryota</taxon>
        <taxon>Fungi</taxon>
        <taxon>Dikarya</taxon>
        <taxon>Basidiomycota</taxon>
        <taxon>Agaricomycotina</taxon>
        <taxon>Agaricomycetes</taxon>
        <taxon>Agaricomycetidae</taxon>
        <taxon>Agaricales</taxon>
        <taxon>Marasmiineae</taxon>
        <taxon>Mycenaceae</taxon>
        <taxon>Mycena</taxon>
    </lineage>
</organism>
<comment type="caution">
    <text evidence="3">The sequence shown here is derived from an EMBL/GenBank/DDBJ whole genome shotgun (WGS) entry which is preliminary data.</text>
</comment>
<evidence type="ECO:0000313" key="3">
    <source>
        <dbReference type="EMBL" id="KAJ7017065.1"/>
    </source>
</evidence>
<dbReference type="EMBL" id="JARJCM010000602">
    <property type="protein sequence ID" value="KAJ7016085.1"/>
    <property type="molecule type" value="Genomic_DNA"/>
</dbReference>
<dbReference type="AlphaFoldDB" id="A0AAD6RZ83"/>
<gene>
    <name evidence="3" type="ORF">C8F04DRAFT_1201123</name>
    <name evidence="2" type="ORF">C8F04DRAFT_1203385</name>
</gene>
<evidence type="ECO:0000313" key="2">
    <source>
        <dbReference type="EMBL" id="KAJ7016085.1"/>
    </source>
</evidence>
<protein>
    <submittedName>
        <fullName evidence="3">Uncharacterized protein</fullName>
    </submittedName>
</protein>
<name>A0AAD6RZ83_9AGAR</name>
<feature type="compositionally biased region" description="Basic and acidic residues" evidence="1">
    <location>
        <begin position="8"/>
        <end position="21"/>
    </location>
</feature>
<dbReference type="Proteomes" id="UP001218188">
    <property type="component" value="Unassembled WGS sequence"/>
</dbReference>
<proteinExistence type="predicted"/>
<reference evidence="3" key="1">
    <citation type="submission" date="2023-03" db="EMBL/GenBank/DDBJ databases">
        <title>Massive genome expansion in bonnet fungi (Mycena s.s.) driven by repeated elements and novel gene families across ecological guilds.</title>
        <authorList>
            <consortium name="Lawrence Berkeley National Laboratory"/>
            <person name="Harder C.B."/>
            <person name="Miyauchi S."/>
            <person name="Viragh M."/>
            <person name="Kuo A."/>
            <person name="Thoen E."/>
            <person name="Andreopoulos B."/>
            <person name="Lu D."/>
            <person name="Skrede I."/>
            <person name="Drula E."/>
            <person name="Henrissat B."/>
            <person name="Morin E."/>
            <person name="Kohler A."/>
            <person name="Barry K."/>
            <person name="LaButti K."/>
            <person name="Morin E."/>
            <person name="Salamov A."/>
            <person name="Lipzen A."/>
            <person name="Mereny Z."/>
            <person name="Hegedus B."/>
            <person name="Baldrian P."/>
            <person name="Stursova M."/>
            <person name="Weitz H."/>
            <person name="Taylor A."/>
            <person name="Grigoriev I.V."/>
            <person name="Nagy L.G."/>
            <person name="Martin F."/>
            <person name="Kauserud H."/>
        </authorList>
    </citation>
    <scope>NUCLEOTIDE SEQUENCE</scope>
    <source>
        <strain evidence="3">CBHHK200</strain>
    </source>
</reference>
<evidence type="ECO:0000313" key="4">
    <source>
        <dbReference type="Proteomes" id="UP001218188"/>
    </source>
</evidence>
<keyword evidence="4" id="KW-1185">Reference proteome</keyword>